<sequence length="133" mass="15500">MHRNSHNWLASTCPTFVGNISVRKNNTRERCGSDYYLQTDDGKLVLVASSFPRGPKNLRYIVNRHFIICYSNMFNMDPTFEWDVCDQFKHWMESLINCMPRYIQPHLRAINQLGSSTQHLGTLLIHVIPITSK</sequence>
<accession>A0ACC0LPR0</accession>
<keyword evidence="2" id="KW-1185">Reference proteome</keyword>
<proteinExistence type="predicted"/>
<dbReference type="Proteomes" id="UP001062846">
    <property type="component" value="Chromosome 11"/>
</dbReference>
<reference evidence="1" key="1">
    <citation type="submission" date="2022-02" db="EMBL/GenBank/DDBJ databases">
        <title>Plant Genome Project.</title>
        <authorList>
            <person name="Zhang R.-G."/>
        </authorList>
    </citation>
    <scope>NUCLEOTIDE SEQUENCE</scope>
    <source>
        <strain evidence="1">AT1</strain>
    </source>
</reference>
<gene>
    <name evidence="1" type="ORF">RHMOL_Rhmol11G0085600</name>
</gene>
<evidence type="ECO:0000313" key="1">
    <source>
        <dbReference type="EMBL" id="KAI8530778.1"/>
    </source>
</evidence>
<comment type="caution">
    <text evidence="1">The sequence shown here is derived from an EMBL/GenBank/DDBJ whole genome shotgun (WGS) entry which is preliminary data.</text>
</comment>
<protein>
    <submittedName>
        <fullName evidence="1">Uncharacterized protein</fullName>
    </submittedName>
</protein>
<organism evidence="1 2">
    <name type="scientific">Rhododendron molle</name>
    <name type="common">Chinese azalea</name>
    <name type="synonym">Azalea mollis</name>
    <dbReference type="NCBI Taxonomy" id="49168"/>
    <lineage>
        <taxon>Eukaryota</taxon>
        <taxon>Viridiplantae</taxon>
        <taxon>Streptophyta</taxon>
        <taxon>Embryophyta</taxon>
        <taxon>Tracheophyta</taxon>
        <taxon>Spermatophyta</taxon>
        <taxon>Magnoliopsida</taxon>
        <taxon>eudicotyledons</taxon>
        <taxon>Gunneridae</taxon>
        <taxon>Pentapetalae</taxon>
        <taxon>asterids</taxon>
        <taxon>Ericales</taxon>
        <taxon>Ericaceae</taxon>
        <taxon>Ericoideae</taxon>
        <taxon>Rhodoreae</taxon>
        <taxon>Rhododendron</taxon>
    </lineage>
</organism>
<evidence type="ECO:0000313" key="2">
    <source>
        <dbReference type="Proteomes" id="UP001062846"/>
    </source>
</evidence>
<dbReference type="EMBL" id="CM046398">
    <property type="protein sequence ID" value="KAI8530778.1"/>
    <property type="molecule type" value="Genomic_DNA"/>
</dbReference>
<name>A0ACC0LPR0_RHOML</name>